<dbReference type="PANTHER" id="PTHR45947">
    <property type="entry name" value="SULFOQUINOVOSYL TRANSFERASE SQD2"/>
    <property type="match status" value="1"/>
</dbReference>
<gene>
    <name evidence="2" type="ORF">FD46_GL001704</name>
</gene>
<keyword evidence="3" id="KW-1185">Reference proteome</keyword>
<dbReference type="Pfam" id="PF00534">
    <property type="entry name" value="Glycos_transf_1"/>
    <property type="match status" value="1"/>
</dbReference>
<feature type="domain" description="Glycosyl transferase family 1" evidence="1">
    <location>
        <begin position="234"/>
        <end position="387"/>
    </location>
</feature>
<dbReference type="Gene3D" id="3.40.50.2000">
    <property type="entry name" value="Glycogen Phosphorylase B"/>
    <property type="match status" value="2"/>
</dbReference>
<reference evidence="2 3" key="1">
    <citation type="journal article" date="2015" name="Genome Announc.">
        <title>Expanding the biotechnology potential of lactobacilli through comparative genomics of 213 strains and associated genera.</title>
        <authorList>
            <person name="Sun Z."/>
            <person name="Harris H.M."/>
            <person name="McCann A."/>
            <person name="Guo C."/>
            <person name="Argimon S."/>
            <person name="Zhang W."/>
            <person name="Yang X."/>
            <person name="Jeffery I.B."/>
            <person name="Cooney J.C."/>
            <person name="Kagawa T.F."/>
            <person name="Liu W."/>
            <person name="Song Y."/>
            <person name="Salvetti E."/>
            <person name="Wrobel A."/>
            <person name="Rasinkangas P."/>
            <person name="Parkhill J."/>
            <person name="Rea M.C."/>
            <person name="O'Sullivan O."/>
            <person name="Ritari J."/>
            <person name="Douillard F.P."/>
            <person name="Paul Ross R."/>
            <person name="Yang R."/>
            <person name="Briner A.E."/>
            <person name="Felis G.E."/>
            <person name="de Vos W.M."/>
            <person name="Barrangou R."/>
            <person name="Klaenhammer T.R."/>
            <person name="Caufield P.W."/>
            <person name="Cui Y."/>
            <person name="Zhang H."/>
            <person name="O'Toole P.W."/>
        </authorList>
    </citation>
    <scope>NUCLEOTIDE SEQUENCE [LARGE SCALE GENOMIC DNA]</scope>
    <source>
        <strain evidence="2 3">DSM 19972</strain>
    </source>
</reference>
<comment type="caution">
    <text evidence="2">The sequence shown here is derived from an EMBL/GenBank/DDBJ whole genome shotgun (WGS) entry which is preliminary data.</text>
</comment>
<proteinExistence type="predicted"/>
<dbReference type="InterPro" id="IPR001296">
    <property type="entry name" value="Glyco_trans_1"/>
</dbReference>
<organism evidence="2 3">
    <name type="scientific">Liquorilactobacillus oeni DSM 19972</name>
    <dbReference type="NCBI Taxonomy" id="1423777"/>
    <lineage>
        <taxon>Bacteria</taxon>
        <taxon>Bacillati</taxon>
        <taxon>Bacillota</taxon>
        <taxon>Bacilli</taxon>
        <taxon>Lactobacillales</taxon>
        <taxon>Lactobacillaceae</taxon>
        <taxon>Liquorilactobacillus</taxon>
    </lineage>
</organism>
<dbReference type="GO" id="GO:0016757">
    <property type="term" value="F:glycosyltransferase activity"/>
    <property type="evidence" value="ECO:0007669"/>
    <property type="project" value="InterPro"/>
</dbReference>
<accession>A0A0R1M8Y8</accession>
<evidence type="ECO:0000313" key="2">
    <source>
        <dbReference type="EMBL" id="KRL04572.1"/>
    </source>
</evidence>
<name>A0A0R1M8Y8_9LACO</name>
<dbReference type="Proteomes" id="UP000051686">
    <property type="component" value="Unassembled WGS sequence"/>
</dbReference>
<dbReference type="STRING" id="1423777.FD46_GL001704"/>
<dbReference type="EMBL" id="AZEH01000039">
    <property type="protein sequence ID" value="KRL04572.1"/>
    <property type="molecule type" value="Genomic_DNA"/>
</dbReference>
<dbReference type="PATRIC" id="fig|1423777.3.peg.1757"/>
<protein>
    <recommendedName>
        <fullName evidence="1">Glycosyl transferase family 1 domain-containing protein</fullName>
    </recommendedName>
</protein>
<evidence type="ECO:0000259" key="1">
    <source>
        <dbReference type="Pfam" id="PF00534"/>
    </source>
</evidence>
<dbReference type="PANTHER" id="PTHR45947:SF3">
    <property type="entry name" value="SULFOQUINOVOSYL TRANSFERASE SQD2"/>
    <property type="match status" value="1"/>
</dbReference>
<dbReference type="AlphaFoldDB" id="A0A0R1M8Y8"/>
<dbReference type="InterPro" id="IPR050194">
    <property type="entry name" value="Glycosyltransferase_grp1"/>
</dbReference>
<evidence type="ECO:0000313" key="3">
    <source>
        <dbReference type="Proteomes" id="UP000051686"/>
    </source>
</evidence>
<sequence length="415" mass="47031">MFKSNFKASQKKGQVDIIETPFSNIKIGGRFMRICFVANSFGIGGLERVVAALGEKLQVEGFAEIYYYSFSSQPVFWHLKEKDHFFKKSRQPTKADLLLTRSGKLIEMLSKGNFNINKYQRDFISEIIKLINSKKLSILVVTSAQQIAAIPLIKKACPQIKIVAWLHQSCHAIFKLSKKFEYFFKEGLKIADCIVTLTKEAHRFFSRLNKFSVLIVNPLLLDFHGRKAHFGTSKIAFVSRITFDQGQKGLDFLAEIAKLLPAKYTIEIAGNGDQKNQRRFSKLIHKKGVAEKISWQGSKSGEDLLNHYTSSSAFISTSRTEAFSLVILEAMGAGLPVISFKTSGANELLQDGISGKLIANFNIEQFVHELVEILRNEELFAHYQEASLKRAQDFRMTEVVNQWKKLLTELNGKRS</sequence>
<dbReference type="SUPFAM" id="SSF53756">
    <property type="entry name" value="UDP-Glycosyltransferase/glycogen phosphorylase"/>
    <property type="match status" value="1"/>
</dbReference>